<keyword evidence="2" id="KW-1185">Reference proteome</keyword>
<dbReference type="GO" id="GO:0032259">
    <property type="term" value="P:methylation"/>
    <property type="evidence" value="ECO:0007669"/>
    <property type="project" value="UniProtKB-KW"/>
</dbReference>
<reference evidence="2" key="1">
    <citation type="submission" date="2016-10" db="EMBL/GenBank/DDBJ databases">
        <authorList>
            <person name="Varghese N."/>
            <person name="Submissions S."/>
        </authorList>
    </citation>
    <scope>NUCLEOTIDE SEQUENCE [LARGE SCALE GENOMIC DNA]</scope>
    <source>
        <strain evidence="2">BS3660</strain>
    </source>
</reference>
<dbReference type="PANTHER" id="PTHR43861">
    <property type="entry name" value="TRANS-ACONITATE 2-METHYLTRANSFERASE-RELATED"/>
    <property type="match status" value="1"/>
</dbReference>
<keyword evidence="1" id="KW-0830">Ubiquinone</keyword>
<evidence type="ECO:0000313" key="2">
    <source>
        <dbReference type="Proteomes" id="UP000198542"/>
    </source>
</evidence>
<evidence type="ECO:0000313" key="1">
    <source>
        <dbReference type="EMBL" id="SEB60206.1"/>
    </source>
</evidence>
<keyword evidence="1" id="KW-0808">Transferase</keyword>
<dbReference type="Pfam" id="PF13489">
    <property type="entry name" value="Methyltransf_23"/>
    <property type="match status" value="1"/>
</dbReference>
<dbReference type="InterPro" id="IPR029063">
    <property type="entry name" value="SAM-dependent_MTases_sf"/>
</dbReference>
<dbReference type="Gene3D" id="3.40.50.150">
    <property type="entry name" value="Vaccinia Virus protein VP39"/>
    <property type="match status" value="1"/>
</dbReference>
<dbReference type="SUPFAM" id="SSF53335">
    <property type="entry name" value="S-adenosyl-L-methionine-dependent methyltransferases"/>
    <property type="match status" value="1"/>
</dbReference>
<dbReference type="AlphaFoldDB" id="A0A231G601"/>
<name>A0A231G601_PSEJE</name>
<dbReference type="Proteomes" id="UP000198542">
    <property type="component" value="Unassembled WGS sequence"/>
</dbReference>
<accession>A0A231G601</accession>
<dbReference type="PANTHER" id="PTHR43861:SF6">
    <property type="entry name" value="METHYLTRANSFERASE TYPE 11"/>
    <property type="match status" value="1"/>
</dbReference>
<proteinExistence type="predicted"/>
<gene>
    <name evidence="1" type="ORF">SAMN04490187_1219</name>
</gene>
<organism evidence="1 2">
    <name type="scientific">Pseudomonas jessenii</name>
    <dbReference type="NCBI Taxonomy" id="77298"/>
    <lineage>
        <taxon>Bacteria</taxon>
        <taxon>Pseudomonadati</taxon>
        <taxon>Pseudomonadota</taxon>
        <taxon>Gammaproteobacteria</taxon>
        <taxon>Pseudomonadales</taxon>
        <taxon>Pseudomonadaceae</taxon>
        <taxon>Pseudomonas</taxon>
    </lineage>
</organism>
<protein>
    <submittedName>
        <fullName evidence="1">Ubiquinone/menaquinone biosynthesis C-methylase UbiE</fullName>
    </submittedName>
</protein>
<keyword evidence="1" id="KW-0489">Methyltransferase</keyword>
<dbReference type="GO" id="GO:0008168">
    <property type="term" value="F:methyltransferase activity"/>
    <property type="evidence" value="ECO:0007669"/>
    <property type="project" value="UniProtKB-KW"/>
</dbReference>
<dbReference type="EMBL" id="FNTC01000002">
    <property type="protein sequence ID" value="SEB60206.1"/>
    <property type="molecule type" value="Genomic_DNA"/>
</dbReference>
<sequence>MKICSECETPYASEQWTCVQCGHQVARKNGFAAFAPELEDKQEGFKADFYETYAHLESGHFWFRARGRLITWALTKYAPRMRSFLEIGCGTGFVLSRVAVAFPKARLLGSEMFSTGLKFASSRLPGAEFVQMDARDIPYIDEFEAIGAFDVIEHIEADTVVLQQMHRALKPGGIMLLTVPQHQWLWSQVDEYSCHVRRYDAADLHRKVEEAGFSVVRSTSFVSLLLPAMMISRGAKKQQRGDTSETAELAVPKALNVLFGFVMWLECLLIKVGVSFPVGASRLLVVRKKS</sequence>
<dbReference type="CDD" id="cd02440">
    <property type="entry name" value="AdoMet_MTases"/>
    <property type="match status" value="1"/>
</dbReference>